<proteinExistence type="predicted"/>
<dbReference type="STRING" id="28181.BEN30_04725"/>
<organism evidence="1 2">
    <name type="scientific">Magnetovibrio blakemorei</name>
    <dbReference type="NCBI Taxonomy" id="28181"/>
    <lineage>
        <taxon>Bacteria</taxon>
        <taxon>Pseudomonadati</taxon>
        <taxon>Pseudomonadota</taxon>
        <taxon>Alphaproteobacteria</taxon>
        <taxon>Rhodospirillales</taxon>
        <taxon>Magnetovibrionaceae</taxon>
        <taxon>Magnetovibrio</taxon>
    </lineage>
</organism>
<evidence type="ECO:0000313" key="1">
    <source>
        <dbReference type="EMBL" id="OEJ69023.1"/>
    </source>
</evidence>
<dbReference type="OrthoDB" id="9935216at2"/>
<keyword evidence="2" id="KW-1185">Reference proteome</keyword>
<dbReference type="AlphaFoldDB" id="A0A1E5QAK9"/>
<evidence type="ECO:0000313" key="2">
    <source>
        <dbReference type="Proteomes" id="UP000095347"/>
    </source>
</evidence>
<gene>
    <name evidence="1" type="ORF">BEN30_04725</name>
</gene>
<accession>A0A1E5QAK9</accession>
<dbReference type="EMBL" id="MCGG01000009">
    <property type="protein sequence ID" value="OEJ69023.1"/>
    <property type="molecule type" value="Genomic_DNA"/>
</dbReference>
<comment type="caution">
    <text evidence="1">The sequence shown here is derived from an EMBL/GenBank/DDBJ whole genome shotgun (WGS) entry which is preliminary data.</text>
</comment>
<protein>
    <submittedName>
        <fullName evidence="1">Uncharacterized protein</fullName>
    </submittedName>
</protein>
<dbReference type="RefSeq" id="WP_069956877.1">
    <property type="nucleotide sequence ID" value="NZ_MCGG01000009.1"/>
</dbReference>
<dbReference type="Proteomes" id="UP000095347">
    <property type="component" value="Unassembled WGS sequence"/>
</dbReference>
<reference evidence="2" key="1">
    <citation type="submission" date="2016-07" db="EMBL/GenBank/DDBJ databases">
        <authorList>
            <person name="Florea S."/>
            <person name="Webb J.S."/>
            <person name="Jaromczyk J."/>
            <person name="Schardl C.L."/>
        </authorList>
    </citation>
    <scope>NUCLEOTIDE SEQUENCE [LARGE SCALE GENOMIC DNA]</scope>
    <source>
        <strain evidence="2">MV-1</strain>
    </source>
</reference>
<sequence>MQPVPKSLRMRAEEVKKKVQDILDVSCAGHDEEVVKAIEKAIIEALLEERERCAAVAYNHVCAEDRDRAHKLSEEIKRVRDALAANLGSLR</sequence>
<name>A0A1E5QAK9_9PROT</name>